<dbReference type="EMBL" id="CADCTR010000545">
    <property type="protein sequence ID" value="CAA9247896.1"/>
    <property type="molecule type" value="Genomic_DNA"/>
</dbReference>
<organism evidence="1">
    <name type="scientific">uncultured Chloroflexia bacterium</name>
    <dbReference type="NCBI Taxonomy" id="1672391"/>
    <lineage>
        <taxon>Bacteria</taxon>
        <taxon>Bacillati</taxon>
        <taxon>Chloroflexota</taxon>
        <taxon>Chloroflexia</taxon>
        <taxon>environmental samples</taxon>
    </lineage>
</organism>
<gene>
    <name evidence="1" type="ORF">AVDCRST_MAG93-1607</name>
</gene>
<sequence>MQHPEVLQAAVDRAHAALWHAITDDDPTQCPSMPASSAHSPPSAPLVYAGSVFILVTA</sequence>
<accession>A0A6J4IBZ2</accession>
<evidence type="ECO:0000313" key="1">
    <source>
        <dbReference type="EMBL" id="CAA9247896.1"/>
    </source>
</evidence>
<name>A0A6J4IBZ2_9CHLR</name>
<proteinExistence type="predicted"/>
<protein>
    <submittedName>
        <fullName evidence="1">Uncharacterized protein</fullName>
    </submittedName>
</protein>
<dbReference type="AlphaFoldDB" id="A0A6J4IBZ2"/>
<reference evidence="1" key="1">
    <citation type="submission" date="2020-02" db="EMBL/GenBank/DDBJ databases">
        <authorList>
            <person name="Meier V. D."/>
        </authorList>
    </citation>
    <scope>NUCLEOTIDE SEQUENCE</scope>
    <source>
        <strain evidence="1">AVDCRST_MAG93</strain>
    </source>
</reference>